<dbReference type="SMART" id="SM01265">
    <property type="entry name" value="Mab-21"/>
    <property type="match status" value="1"/>
</dbReference>
<name>A0A8C9F7Q1_PAVCR</name>
<reference evidence="4" key="2">
    <citation type="submission" date="2025-09" db="UniProtKB">
        <authorList>
            <consortium name="Ensembl"/>
        </authorList>
    </citation>
    <scope>IDENTIFICATION</scope>
</reference>
<dbReference type="Gene3D" id="1.10.1410.40">
    <property type="match status" value="1"/>
</dbReference>
<evidence type="ECO:0000313" key="5">
    <source>
        <dbReference type="Proteomes" id="UP000694428"/>
    </source>
</evidence>
<dbReference type="Ensembl" id="ENSPSTT00000011232.1">
    <property type="protein sequence ID" value="ENSPSTP00000010698.1"/>
    <property type="gene ID" value="ENSPSTG00000007551.1"/>
</dbReference>
<reference evidence="4" key="1">
    <citation type="submission" date="2025-08" db="UniProtKB">
        <authorList>
            <consortium name="Ensembl"/>
        </authorList>
    </citation>
    <scope>IDENTIFICATION</scope>
</reference>
<protein>
    <submittedName>
        <fullName evidence="4">Mab-21 like 3</fullName>
    </submittedName>
</protein>
<dbReference type="InterPro" id="IPR024810">
    <property type="entry name" value="MAB21L/cGLR"/>
</dbReference>
<evidence type="ECO:0000313" key="4">
    <source>
        <dbReference type="Ensembl" id="ENSPSTP00000010698.1"/>
    </source>
</evidence>
<feature type="domain" description="Mab-21-like HhH/H2TH-like" evidence="3">
    <location>
        <begin position="203"/>
        <end position="298"/>
    </location>
</feature>
<evidence type="ECO:0000256" key="1">
    <source>
        <dbReference type="ARBA" id="ARBA00008307"/>
    </source>
</evidence>
<dbReference type="PANTHER" id="PTHR10656">
    <property type="entry name" value="CELL FATE DETERMINING PROTEIN MAB21-RELATED"/>
    <property type="match status" value="1"/>
</dbReference>
<evidence type="ECO:0000259" key="2">
    <source>
        <dbReference type="Pfam" id="PF03281"/>
    </source>
</evidence>
<keyword evidence="5" id="KW-1185">Reference proteome</keyword>
<comment type="similarity">
    <text evidence="1">Belongs to the mab-21 family.</text>
</comment>
<dbReference type="AlphaFoldDB" id="A0A8C9F7Q1"/>
<feature type="domain" description="Mab-21-like nucleotidyltransferase" evidence="2">
    <location>
        <begin position="104"/>
        <end position="196"/>
    </location>
</feature>
<dbReference type="InterPro" id="IPR046906">
    <property type="entry name" value="Mab-21_HhH/H2TH-like"/>
</dbReference>
<accession>A0A8C9F7Q1</accession>
<dbReference type="PANTHER" id="PTHR10656:SF30">
    <property type="entry name" value="PROTEIN MAB-21-LIKE 3"/>
    <property type="match status" value="1"/>
</dbReference>
<evidence type="ECO:0000259" key="3">
    <source>
        <dbReference type="Pfam" id="PF20266"/>
    </source>
</evidence>
<proteinExistence type="inferred from homology"/>
<dbReference type="InterPro" id="IPR046903">
    <property type="entry name" value="Mab-21-like_nuc_Trfase"/>
</dbReference>
<dbReference type="Pfam" id="PF03281">
    <property type="entry name" value="Mab-21"/>
    <property type="match status" value="1"/>
</dbReference>
<sequence>EYQVILGSLEFCLSVEPRHYLVSKTVEEVQKIIQQLTTEISYKATRFQAISNSGIHNENIKVWTRDLVAKTAVELQVSVWTWALHSPLLGLRRGSFPLYHLSHCFFTDKVTVLESFSSVVRVAVETSEFQVEVELAPTVEIPTCWPEKARWPRCLKRWPSQEKVQCIKSLGFDLLARSNYHWQLCFSRAEHILMEGLDEDGGCRMKCFRVMRQMKEDIWCAGNKPVITAYHLQTVLFWTCEKYPRTKDWRCFHEAFLRLVQKLHKCVSQHFLKHYFVKNTNLLKYANTSDLDVVASKLAVFLENPVFCLD</sequence>
<dbReference type="Proteomes" id="UP000694428">
    <property type="component" value="Unplaced"/>
</dbReference>
<dbReference type="Pfam" id="PF20266">
    <property type="entry name" value="Mab-21_C"/>
    <property type="match status" value="1"/>
</dbReference>
<organism evidence="4 5">
    <name type="scientific">Pavo cristatus</name>
    <name type="common">Indian peafowl</name>
    <name type="synonym">Blue peafowl</name>
    <dbReference type="NCBI Taxonomy" id="9049"/>
    <lineage>
        <taxon>Eukaryota</taxon>
        <taxon>Metazoa</taxon>
        <taxon>Chordata</taxon>
        <taxon>Craniata</taxon>
        <taxon>Vertebrata</taxon>
        <taxon>Euteleostomi</taxon>
        <taxon>Archelosauria</taxon>
        <taxon>Archosauria</taxon>
        <taxon>Dinosauria</taxon>
        <taxon>Saurischia</taxon>
        <taxon>Theropoda</taxon>
        <taxon>Coelurosauria</taxon>
        <taxon>Aves</taxon>
        <taxon>Neognathae</taxon>
        <taxon>Galloanserae</taxon>
        <taxon>Galliformes</taxon>
        <taxon>Phasianidae</taxon>
        <taxon>Phasianinae</taxon>
        <taxon>Pavo</taxon>
    </lineage>
</organism>